<proteinExistence type="predicted"/>
<gene>
    <name evidence="1" type="ORF">SAY87_021952</name>
</gene>
<dbReference type="Proteomes" id="UP001345219">
    <property type="component" value="Chromosome 16"/>
</dbReference>
<name>A0AAN7PSQ4_9MYRT</name>
<dbReference type="AlphaFoldDB" id="A0AAN7PSQ4"/>
<keyword evidence="2" id="KW-1185">Reference proteome</keyword>
<sequence length="104" mass="11479">MPEGGEIRKTMAKRRATKKRCNVLVRHVGYDHIHQPIRERLRGQFLQRSLILLLSGTSYAEEEGIPPHKKWPELPPRQSLSGIKAAAASSKPAAVAETISSTAA</sequence>
<evidence type="ECO:0000313" key="1">
    <source>
        <dbReference type="EMBL" id="KAK4753154.1"/>
    </source>
</evidence>
<reference evidence="1 2" key="1">
    <citation type="journal article" date="2023" name="Hortic Res">
        <title>Pangenome of water caltrop reveals structural variations and asymmetric subgenome divergence after allopolyploidization.</title>
        <authorList>
            <person name="Zhang X."/>
            <person name="Chen Y."/>
            <person name="Wang L."/>
            <person name="Yuan Y."/>
            <person name="Fang M."/>
            <person name="Shi L."/>
            <person name="Lu R."/>
            <person name="Comes H.P."/>
            <person name="Ma Y."/>
            <person name="Chen Y."/>
            <person name="Huang G."/>
            <person name="Zhou Y."/>
            <person name="Zheng Z."/>
            <person name="Qiu Y."/>
        </authorList>
    </citation>
    <scope>NUCLEOTIDE SEQUENCE [LARGE SCALE GENOMIC DNA]</scope>
    <source>
        <tissue evidence="1">Roots</tissue>
    </source>
</reference>
<organism evidence="1 2">
    <name type="scientific">Trapa incisa</name>
    <dbReference type="NCBI Taxonomy" id="236973"/>
    <lineage>
        <taxon>Eukaryota</taxon>
        <taxon>Viridiplantae</taxon>
        <taxon>Streptophyta</taxon>
        <taxon>Embryophyta</taxon>
        <taxon>Tracheophyta</taxon>
        <taxon>Spermatophyta</taxon>
        <taxon>Magnoliopsida</taxon>
        <taxon>eudicotyledons</taxon>
        <taxon>Gunneridae</taxon>
        <taxon>Pentapetalae</taxon>
        <taxon>rosids</taxon>
        <taxon>malvids</taxon>
        <taxon>Myrtales</taxon>
        <taxon>Lythraceae</taxon>
        <taxon>Trapa</taxon>
    </lineage>
</organism>
<accession>A0AAN7PSQ4</accession>
<evidence type="ECO:0000313" key="2">
    <source>
        <dbReference type="Proteomes" id="UP001345219"/>
    </source>
</evidence>
<protein>
    <submittedName>
        <fullName evidence="1">Uncharacterized protein</fullName>
    </submittedName>
</protein>
<comment type="caution">
    <text evidence="1">The sequence shown here is derived from an EMBL/GenBank/DDBJ whole genome shotgun (WGS) entry which is preliminary data.</text>
</comment>
<dbReference type="EMBL" id="JAXIOK010000016">
    <property type="protein sequence ID" value="KAK4753154.1"/>
    <property type="molecule type" value="Genomic_DNA"/>
</dbReference>